<evidence type="ECO:0000313" key="1">
    <source>
        <dbReference type="EMBL" id="VFQ96292.1"/>
    </source>
</evidence>
<sequence>MLFYLGEFAVDEQKLSEYKAGNGIRPSSYEICTSRIVYNGPRAERKHENVDSSRIAVSHIDHIIGKDGANLGLLWESFPVTVYLKPISLR</sequence>
<keyword evidence="2" id="KW-1185">Reference proteome</keyword>
<evidence type="ECO:0008006" key="3">
    <source>
        <dbReference type="Google" id="ProtNLM"/>
    </source>
</evidence>
<organism evidence="1 2">
    <name type="scientific">Cuscuta campestris</name>
    <dbReference type="NCBI Taxonomy" id="132261"/>
    <lineage>
        <taxon>Eukaryota</taxon>
        <taxon>Viridiplantae</taxon>
        <taxon>Streptophyta</taxon>
        <taxon>Embryophyta</taxon>
        <taxon>Tracheophyta</taxon>
        <taxon>Spermatophyta</taxon>
        <taxon>Magnoliopsida</taxon>
        <taxon>eudicotyledons</taxon>
        <taxon>Gunneridae</taxon>
        <taxon>Pentapetalae</taxon>
        <taxon>asterids</taxon>
        <taxon>lamiids</taxon>
        <taxon>Solanales</taxon>
        <taxon>Convolvulaceae</taxon>
        <taxon>Cuscuteae</taxon>
        <taxon>Cuscuta</taxon>
        <taxon>Cuscuta subgen. Grammica</taxon>
        <taxon>Cuscuta sect. Cleistogrammica</taxon>
    </lineage>
</organism>
<reference evidence="1 2" key="1">
    <citation type="submission" date="2018-04" db="EMBL/GenBank/DDBJ databases">
        <authorList>
            <person name="Vogel A."/>
        </authorList>
    </citation>
    <scope>NUCLEOTIDE SEQUENCE [LARGE SCALE GENOMIC DNA]</scope>
</reference>
<protein>
    <recommendedName>
        <fullName evidence="3">K Homology domain-containing protein</fullName>
    </recommendedName>
</protein>
<proteinExistence type="predicted"/>
<gene>
    <name evidence="1" type="ORF">CCAM_LOCUS38068</name>
</gene>
<dbReference type="AlphaFoldDB" id="A0A484N5C3"/>
<evidence type="ECO:0000313" key="2">
    <source>
        <dbReference type="Proteomes" id="UP000595140"/>
    </source>
</evidence>
<dbReference type="EMBL" id="OOIL02005938">
    <property type="protein sequence ID" value="VFQ96292.1"/>
    <property type="molecule type" value="Genomic_DNA"/>
</dbReference>
<dbReference type="Proteomes" id="UP000595140">
    <property type="component" value="Unassembled WGS sequence"/>
</dbReference>
<name>A0A484N5C3_9ASTE</name>
<accession>A0A484N5C3</accession>